<protein>
    <submittedName>
        <fullName evidence="1">Gamma-glutamyl-gamma-aminobutyrate hydrolase family protein</fullName>
    </submittedName>
</protein>
<dbReference type="Gene3D" id="3.40.50.880">
    <property type="match status" value="1"/>
</dbReference>
<evidence type="ECO:0000313" key="1">
    <source>
        <dbReference type="EMBL" id="MEJ8813119.1"/>
    </source>
</evidence>
<accession>A0ABU8VHH7</accession>
<proteinExistence type="predicted"/>
<dbReference type="EMBL" id="JBBKZU010000007">
    <property type="protein sequence ID" value="MEJ8813119.1"/>
    <property type="molecule type" value="Genomic_DNA"/>
</dbReference>
<organism evidence="1 2">
    <name type="scientific">Variovorax ureilyticus</name>
    <dbReference type="NCBI Taxonomy" id="1836198"/>
    <lineage>
        <taxon>Bacteria</taxon>
        <taxon>Pseudomonadati</taxon>
        <taxon>Pseudomonadota</taxon>
        <taxon>Betaproteobacteria</taxon>
        <taxon>Burkholderiales</taxon>
        <taxon>Comamonadaceae</taxon>
        <taxon>Variovorax</taxon>
    </lineage>
</organism>
<dbReference type="CDD" id="cd01745">
    <property type="entry name" value="GATase1_2"/>
    <property type="match status" value="1"/>
</dbReference>
<dbReference type="Pfam" id="PF07722">
    <property type="entry name" value="Peptidase_C26"/>
    <property type="match status" value="1"/>
</dbReference>
<evidence type="ECO:0000313" key="2">
    <source>
        <dbReference type="Proteomes" id="UP001365846"/>
    </source>
</evidence>
<dbReference type="RefSeq" id="WP_340358352.1">
    <property type="nucleotide sequence ID" value="NZ_JBBKZU010000007.1"/>
</dbReference>
<dbReference type="PANTHER" id="PTHR43235:SF1">
    <property type="entry name" value="GLUTAMINE AMIDOTRANSFERASE PB2B2.05-RELATED"/>
    <property type="match status" value="1"/>
</dbReference>
<keyword evidence="1" id="KW-0378">Hydrolase</keyword>
<name>A0ABU8VHH7_9BURK</name>
<dbReference type="SUPFAM" id="SSF52317">
    <property type="entry name" value="Class I glutamine amidotransferase-like"/>
    <property type="match status" value="1"/>
</dbReference>
<dbReference type="PROSITE" id="PS51273">
    <property type="entry name" value="GATASE_TYPE_1"/>
    <property type="match status" value="1"/>
</dbReference>
<dbReference type="GO" id="GO:0016787">
    <property type="term" value="F:hydrolase activity"/>
    <property type="evidence" value="ECO:0007669"/>
    <property type="project" value="UniProtKB-KW"/>
</dbReference>
<dbReference type="InterPro" id="IPR044668">
    <property type="entry name" value="PuuD-like"/>
</dbReference>
<dbReference type="PANTHER" id="PTHR43235">
    <property type="entry name" value="GLUTAMINE AMIDOTRANSFERASE PB2B2.05-RELATED"/>
    <property type="match status" value="1"/>
</dbReference>
<comment type="caution">
    <text evidence="1">The sequence shown here is derived from an EMBL/GenBank/DDBJ whole genome shotgun (WGS) entry which is preliminary data.</text>
</comment>
<dbReference type="InterPro" id="IPR011697">
    <property type="entry name" value="Peptidase_C26"/>
</dbReference>
<reference evidence="1 2" key="1">
    <citation type="submission" date="2024-03" db="EMBL/GenBank/DDBJ databases">
        <title>Novel species of the genus Variovorax.</title>
        <authorList>
            <person name="Liu Q."/>
            <person name="Xin Y.-H."/>
        </authorList>
    </citation>
    <scope>NUCLEOTIDE SEQUENCE [LARGE SCALE GENOMIC DNA]</scope>
    <source>
        <strain evidence="1 2">KACC 18899</strain>
    </source>
</reference>
<gene>
    <name evidence="1" type="ORF">WKW77_18680</name>
</gene>
<dbReference type="InterPro" id="IPR029062">
    <property type="entry name" value="Class_I_gatase-like"/>
</dbReference>
<keyword evidence="2" id="KW-1185">Reference proteome</keyword>
<sequence length="278" mass="29466">MAPNTMTHSTSPILAGLPLVAIAADRIERHQHPAHALLHGYVRAVSELAAALPLALPAAPQAMDADSLIHGIDGIVLTGSPSNVAPEHYGAAALPESVLLDRDRDATVLPLLPMLVAAGVPVLGVCRGFQEMNVAWGGTLHAAVHTRDGALDHREGDHDRPIQRWYDDSHEIHIAPGGVLAGLATRHSLPVNSLHHQGIERLGPGLRMEATAPDGLVEAFSVEGAPSFALAVQWHPEMRIDDCPLAQAIFRAFGAACRARRQQRLGLLADRLSVALAA</sequence>
<dbReference type="Proteomes" id="UP001365846">
    <property type="component" value="Unassembled WGS sequence"/>
</dbReference>